<dbReference type="RefSeq" id="WP_158028754.1">
    <property type="nucleotide sequence ID" value="NZ_BMHG01000001.1"/>
</dbReference>
<evidence type="ECO:0000256" key="1">
    <source>
        <dbReference type="SAM" id="MobiDB-lite"/>
    </source>
</evidence>
<comment type="caution">
    <text evidence="2">The sequence shown here is derived from an EMBL/GenBank/DDBJ whole genome shotgun (WGS) entry which is preliminary data.</text>
</comment>
<dbReference type="AlphaFoldDB" id="A0A6H9WVG2"/>
<reference evidence="2 3" key="1">
    <citation type="submission" date="2019-09" db="EMBL/GenBank/DDBJ databases">
        <title>Phylogeny of genus Pseudoclavibacter and closely related genus.</title>
        <authorList>
            <person name="Li Y."/>
        </authorList>
    </citation>
    <scope>NUCLEOTIDE SEQUENCE [LARGE SCALE GENOMIC DNA]</scope>
    <source>
        <strain evidence="2 3">EGI 60007</strain>
    </source>
</reference>
<dbReference type="OrthoDB" id="9781117at2"/>
<proteinExistence type="predicted"/>
<organism evidence="2 3">
    <name type="scientific">Pseudoclavibacter endophyticus</name>
    <dbReference type="NCBI Taxonomy" id="1778590"/>
    <lineage>
        <taxon>Bacteria</taxon>
        <taxon>Bacillati</taxon>
        <taxon>Actinomycetota</taxon>
        <taxon>Actinomycetes</taxon>
        <taxon>Micrococcales</taxon>
        <taxon>Microbacteriaceae</taxon>
        <taxon>Pseudoclavibacter</taxon>
    </lineage>
</organism>
<evidence type="ECO:0000313" key="2">
    <source>
        <dbReference type="EMBL" id="KAB1650170.1"/>
    </source>
</evidence>
<dbReference type="Proteomes" id="UP000431744">
    <property type="component" value="Unassembled WGS sequence"/>
</dbReference>
<dbReference type="EMBL" id="WBJY01000001">
    <property type="protein sequence ID" value="KAB1650170.1"/>
    <property type="molecule type" value="Genomic_DNA"/>
</dbReference>
<name>A0A6H9WVG2_9MICO</name>
<keyword evidence="3" id="KW-1185">Reference proteome</keyword>
<accession>A0A6H9WVG2</accession>
<gene>
    <name evidence="2" type="ORF">F8O04_08210</name>
</gene>
<sequence length="149" mass="15772">MPYEALIAAAEPLIPRMVERVIERRGGEPLMAQQTDGGGAMSICRPDGEPVVSIYAPFRVDVIDDLVRVYPSAADAIDLPAFVHEVLIGNRDRGLGEELATAIARTIGARLLPLDGSPDTDVRPPAGPGAAEPLHDTPGTTLERGRAPC</sequence>
<feature type="region of interest" description="Disordered" evidence="1">
    <location>
        <begin position="114"/>
        <end position="149"/>
    </location>
</feature>
<evidence type="ECO:0000313" key="3">
    <source>
        <dbReference type="Proteomes" id="UP000431744"/>
    </source>
</evidence>
<protein>
    <submittedName>
        <fullName evidence="2">Uncharacterized protein</fullName>
    </submittedName>
</protein>